<organism evidence="2 3">
    <name type="scientific">Actinokineospora guangxiensis</name>
    <dbReference type="NCBI Taxonomy" id="1490288"/>
    <lineage>
        <taxon>Bacteria</taxon>
        <taxon>Bacillati</taxon>
        <taxon>Actinomycetota</taxon>
        <taxon>Actinomycetes</taxon>
        <taxon>Pseudonocardiales</taxon>
        <taxon>Pseudonocardiaceae</taxon>
        <taxon>Actinokineospora</taxon>
    </lineage>
</organism>
<comment type="caution">
    <text evidence="2">The sequence shown here is derived from an EMBL/GenBank/DDBJ whole genome shotgun (WGS) entry which is preliminary data.</text>
</comment>
<reference evidence="3" key="1">
    <citation type="journal article" date="2019" name="Int. J. Syst. Evol. Microbiol.">
        <title>The Global Catalogue of Microorganisms (GCM) 10K type strain sequencing project: providing services to taxonomists for standard genome sequencing and annotation.</title>
        <authorList>
            <consortium name="The Broad Institute Genomics Platform"/>
            <consortium name="The Broad Institute Genome Sequencing Center for Infectious Disease"/>
            <person name="Wu L."/>
            <person name="Ma J."/>
        </authorList>
    </citation>
    <scope>NUCLEOTIDE SEQUENCE [LARGE SCALE GENOMIC DNA]</scope>
    <source>
        <strain evidence="3">CCUG 59778</strain>
    </source>
</reference>
<feature type="transmembrane region" description="Helical" evidence="1">
    <location>
        <begin position="193"/>
        <end position="210"/>
    </location>
</feature>
<dbReference type="RefSeq" id="WP_378244044.1">
    <property type="nucleotide sequence ID" value="NZ_JBHSKF010000002.1"/>
</dbReference>
<feature type="transmembrane region" description="Helical" evidence="1">
    <location>
        <begin position="91"/>
        <end position="112"/>
    </location>
</feature>
<accession>A0ABW0EFV0</accession>
<proteinExistence type="predicted"/>
<feature type="transmembrane region" description="Helical" evidence="1">
    <location>
        <begin position="352"/>
        <end position="371"/>
    </location>
</feature>
<feature type="transmembrane region" description="Helical" evidence="1">
    <location>
        <begin position="266"/>
        <end position="284"/>
    </location>
</feature>
<feature type="transmembrane region" description="Helical" evidence="1">
    <location>
        <begin position="296"/>
        <end position="315"/>
    </location>
</feature>
<sequence length="553" mass="57845">MLRLRAVPPVLVPTAVLGVHGAAYGRWTIDDAAITFAYARSLTSGHGPVLQPGAEPVEGYSNPAWLAVLSVGRLVGLFDSGAWFGLPDYAAFPKAVALLLAAGMFAAVYLVADALTERPGLVTVAAGTLTALVPSFAIWVFSGLENPLLGFAVVALAAVLVRAVVGGRLLTTRAAVTAGLLAALAGLTRPDGMIYAAAFPLVALLFLRGWRPAVKPVLLSVVAFAVPVGAYVAWRWAVFGALLPNTALAKSQGVPSPQDLVKPATMVGYVGWLTLLVGVVLVGAALPRPSKERDGLLALLVPLGLAVVAFGVLAADWMPQFRFATPVWPLAAVAAVVGGSLVVGGLATRGKVAVGVLAVLGLAHSVTLWWADMDRFRTGPTVPTCVIAQAVGWEFNAYADLLGVRDGSLLVPDVGGAALASDLEILDLAGLAHREIAEFWGDDDMRGLRDYVFTEARPTFITAHGNWAGATGVLADPRLQRDYALITADRSREKWVRRDAVPDDGTMALLRVAGDEAARLHAVAAAQPRGSCGDVITADTRFFAERAARTTPR</sequence>
<evidence type="ECO:0000313" key="3">
    <source>
        <dbReference type="Proteomes" id="UP001596157"/>
    </source>
</evidence>
<feature type="transmembrane region" description="Helical" evidence="1">
    <location>
        <begin position="170"/>
        <end position="187"/>
    </location>
</feature>
<feature type="transmembrane region" description="Helical" evidence="1">
    <location>
        <begin position="217"/>
        <end position="237"/>
    </location>
</feature>
<dbReference type="Proteomes" id="UP001596157">
    <property type="component" value="Unassembled WGS sequence"/>
</dbReference>
<feature type="transmembrane region" description="Helical" evidence="1">
    <location>
        <begin position="147"/>
        <end position="165"/>
    </location>
</feature>
<evidence type="ECO:0000313" key="2">
    <source>
        <dbReference type="EMBL" id="MFC5286262.1"/>
    </source>
</evidence>
<feature type="transmembrane region" description="Helical" evidence="1">
    <location>
        <begin position="327"/>
        <end position="347"/>
    </location>
</feature>
<name>A0ABW0EFV0_9PSEU</name>
<evidence type="ECO:0000256" key="1">
    <source>
        <dbReference type="SAM" id="Phobius"/>
    </source>
</evidence>
<gene>
    <name evidence="2" type="ORF">ACFPM7_04305</name>
</gene>
<keyword evidence="1" id="KW-0812">Transmembrane</keyword>
<keyword evidence="1" id="KW-0472">Membrane</keyword>
<evidence type="ECO:0008006" key="4">
    <source>
        <dbReference type="Google" id="ProtNLM"/>
    </source>
</evidence>
<protein>
    <recommendedName>
        <fullName evidence="4">Glycosyltransferase RgtA/B/C/D-like domain-containing protein</fullName>
    </recommendedName>
</protein>
<keyword evidence="3" id="KW-1185">Reference proteome</keyword>
<dbReference type="EMBL" id="JBHSKF010000002">
    <property type="protein sequence ID" value="MFC5286262.1"/>
    <property type="molecule type" value="Genomic_DNA"/>
</dbReference>
<keyword evidence="1" id="KW-1133">Transmembrane helix</keyword>
<feature type="transmembrane region" description="Helical" evidence="1">
    <location>
        <begin position="119"/>
        <end position="141"/>
    </location>
</feature>